<dbReference type="GO" id="GO:0051537">
    <property type="term" value="F:2 iron, 2 sulfur cluster binding"/>
    <property type="evidence" value="ECO:0007669"/>
    <property type="project" value="InterPro"/>
</dbReference>
<reference evidence="2 3" key="1">
    <citation type="submission" date="2020-08" db="EMBL/GenBank/DDBJ databases">
        <title>Sequencing the genomes of 1000 actinobacteria strains.</title>
        <authorList>
            <person name="Klenk H.-P."/>
        </authorList>
    </citation>
    <scope>NUCLEOTIDE SEQUENCE [LARGE SCALE GENOMIC DNA]</scope>
    <source>
        <strain evidence="2 3">DSM 22826</strain>
    </source>
</reference>
<dbReference type="PANTHER" id="PTHR30212:SF2">
    <property type="entry name" value="PROTEIN YIIM"/>
    <property type="match status" value="1"/>
</dbReference>
<dbReference type="InterPro" id="IPR006058">
    <property type="entry name" value="2Fe2S_fd_BS"/>
</dbReference>
<feature type="domain" description="2Fe-2S ferredoxin-type" evidence="1">
    <location>
        <begin position="49"/>
        <end position="135"/>
    </location>
</feature>
<dbReference type="Pfam" id="PF00111">
    <property type="entry name" value="Fer2"/>
    <property type="match status" value="1"/>
</dbReference>
<gene>
    <name evidence="2" type="ORF">E9229_003305</name>
</gene>
<dbReference type="InterPro" id="IPR052353">
    <property type="entry name" value="Benzoxazolinone_Detox_Enz"/>
</dbReference>
<organism evidence="2 3">
    <name type="scientific">Paeniglutamicibacter cryotolerans</name>
    <dbReference type="NCBI Taxonomy" id="670079"/>
    <lineage>
        <taxon>Bacteria</taxon>
        <taxon>Bacillati</taxon>
        <taxon>Actinomycetota</taxon>
        <taxon>Actinomycetes</taxon>
        <taxon>Micrococcales</taxon>
        <taxon>Micrococcaceae</taxon>
        <taxon>Paeniglutamicibacter</taxon>
    </lineage>
</organism>
<comment type="caution">
    <text evidence="2">The sequence shown here is derived from an EMBL/GenBank/DDBJ whole genome shotgun (WGS) entry which is preliminary data.</text>
</comment>
<dbReference type="PROSITE" id="PS00197">
    <property type="entry name" value="2FE2S_FER_1"/>
    <property type="match status" value="1"/>
</dbReference>
<proteinExistence type="predicted"/>
<evidence type="ECO:0000259" key="1">
    <source>
        <dbReference type="PROSITE" id="PS51085"/>
    </source>
</evidence>
<name>A0A839QKX3_9MICC</name>
<dbReference type="RefSeq" id="WP_183512611.1">
    <property type="nucleotide sequence ID" value="NZ_BAABGK010000108.1"/>
</dbReference>
<dbReference type="PANTHER" id="PTHR30212">
    <property type="entry name" value="PROTEIN YIIM"/>
    <property type="match status" value="1"/>
</dbReference>
<dbReference type="EMBL" id="JACHVS010000002">
    <property type="protein sequence ID" value="MBB2997058.1"/>
    <property type="molecule type" value="Genomic_DNA"/>
</dbReference>
<accession>A0A839QKX3</accession>
<dbReference type="InterPro" id="IPR012675">
    <property type="entry name" value="Beta-grasp_dom_sf"/>
</dbReference>
<sequence>MEAPHEVAGQFPLLDFISALTSAWDDQKRFHFERFVADPAATAPAAGDHEFTVETTEGIEVQVPVGTSILDALAGAGVPVLNSCREGICGTCETTVVSGEIDHRDSLLSEEEREAGETMMICVSRCKGLRMILDL</sequence>
<dbReference type="CDD" id="cd00207">
    <property type="entry name" value="fer2"/>
    <property type="match status" value="1"/>
</dbReference>
<dbReference type="InterPro" id="IPR001041">
    <property type="entry name" value="2Fe-2S_ferredoxin-type"/>
</dbReference>
<keyword evidence="3" id="KW-1185">Reference proteome</keyword>
<evidence type="ECO:0000313" key="3">
    <source>
        <dbReference type="Proteomes" id="UP000523000"/>
    </source>
</evidence>
<dbReference type="PROSITE" id="PS51085">
    <property type="entry name" value="2FE2S_FER_2"/>
    <property type="match status" value="1"/>
</dbReference>
<dbReference type="Gene3D" id="3.10.20.30">
    <property type="match status" value="1"/>
</dbReference>
<evidence type="ECO:0000313" key="2">
    <source>
        <dbReference type="EMBL" id="MBB2997058.1"/>
    </source>
</evidence>
<dbReference type="AlphaFoldDB" id="A0A839QKX3"/>
<dbReference type="SUPFAM" id="SSF54292">
    <property type="entry name" value="2Fe-2S ferredoxin-like"/>
    <property type="match status" value="1"/>
</dbReference>
<protein>
    <submittedName>
        <fullName evidence="2">Ferredoxin</fullName>
    </submittedName>
</protein>
<dbReference type="Proteomes" id="UP000523000">
    <property type="component" value="Unassembled WGS sequence"/>
</dbReference>
<dbReference type="InterPro" id="IPR036010">
    <property type="entry name" value="2Fe-2S_ferredoxin-like_sf"/>
</dbReference>